<reference evidence="1" key="1">
    <citation type="journal article" date="2014" name="Front. Microbiol.">
        <title>High frequency of phylogenetically diverse reductive dehalogenase-homologous genes in deep subseafloor sedimentary metagenomes.</title>
        <authorList>
            <person name="Kawai M."/>
            <person name="Futagami T."/>
            <person name="Toyoda A."/>
            <person name="Takaki Y."/>
            <person name="Nishi S."/>
            <person name="Hori S."/>
            <person name="Arai W."/>
            <person name="Tsubouchi T."/>
            <person name="Morono Y."/>
            <person name="Uchiyama I."/>
            <person name="Ito T."/>
            <person name="Fujiyama A."/>
            <person name="Inagaki F."/>
            <person name="Takami H."/>
        </authorList>
    </citation>
    <scope>NUCLEOTIDE SEQUENCE</scope>
    <source>
        <strain evidence="1">Expedition CK06-06</strain>
    </source>
</reference>
<organism evidence="1">
    <name type="scientific">marine sediment metagenome</name>
    <dbReference type="NCBI Taxonomy" id="412755"/>
    <lineage>
        <taxon>unclassified sequences</taxon>
        <taxon>metagenomes</taxon>
        <taxon>ecological metagenomes</taxon>
    </lineage>
</organism>
<feature type="non-terminal residue" evidence="1">
    <location>
        <position position="258"/>
    </location>
</feature>
<proteinExistence type="predicted"/>
<feature type="non-terminal residue" evidence="1">
    <location>
        <position position="1"/>
    </location>
</feature>
<gene>
    <name evidence="1" type="ORF">S03H2_08859</name>
</gene>
<name>X1DIT5_9ZZZZ</name>
<sequence>PLKGSVDIDITEKRTGAGVPLAPFIVYINDIEELEGRCNTKGKHTHELSLKDHRSTIDIYHSRKRLVEASDHLRVLWDNFDDNSLDRRTWQTFAGASVYEGRSETKEEEGKLKFISTNTGYLAGVSTKDPVNIAESRIKVKLYSGGWVVCFLSILPSNTPFYGASYNKGYDVGIWENGINKFIIYSGSRVPYSKGTLRSNPETIEVIVEDDVISFLEEGHEVYKEVYKPASKLCNIFLWGQSWYHMRGGTSWADDLLV</sequence>
<dbReference type="EMBL" id="BARU01004389">
    <property type="protein sequence ID" value="GAH20102.1"/>
    <property type="molecule type" value="Genomic_DNA"/>
</dbReference>
<evidence type="ECO:0000313" key="1">
    <source>
        <dbReference type="EMBL" id="GAH20102.1"/>
    </source>
</evidence>
<protein>
    <submittedName>
        <fullName evidence="1">Uncharacterized protein</fullName>
    </submittedName>
</protein>
<dbReference type="AlphaFoldDB" id="X1DIT5"/>
<accession>X1DIT5</accession>
<comment type="caution">
    <text evidence="1">The sequence shown here is derived from an EMBL/GenBank/DDBJ whole genome shotgun (WGS) entry which is preliminary data.</text>
</comment>